<name>A0A8H7VQS2_9FUNG</name>
<dbReference type="GO" id="GO:0043130">
    <property type="term" value="F:ubiquitin binding"/>
    <property type="evidence" value="ECO:0007669"/>
    <property type="project" value="InterPro"/>
</dbReference>
<protein>
    <recommendedName>
        <fullName evidence="2">CUE domain-containing protein</fullName>
    </recommendedName>
</protein>
<dbReference type="GO" id="GO:0005737">
    <property type="term" value="C:cytoplasm"/>
    <property type="evidence" value="ECO:0007669"/>
    <property type="project" value="TreeGrafter"/>
</dbReference>
<feature type="region of interest" description="Disordered" evidence="1">
    <location>
        <begin position="1"/>
        <end position="96"/>
    </location>
</feature>
<feature type="compositionally biased region" description="Polar residues" evidence="1">
    <location>
        <begin position="316"/>
        <end position="326"/>
    </location>
</feature>
<feature type="domain" description="CUE" evidence="2">
    <location>
        <begin position="87"/>
        <end position="130"/>
    </location>
</feature>
<dbReference type="GO" id="GO:0031624">
    <property type="term" value="F:ubiquitin conjugating enzyme binding"/>
    <property type="evidence" value="ECO:0007669"/>
    <property type="project" value="TreeGrafter"/>
</dbReference>
<accession>A0A8H7VQS2</accession>
<feature type="compositionally biased region" description="Basic and acidic residues" evidence="1">
    <location>
        <begin position="417"/>
        <end position="428"/>
    </location>
</feature>
<keyword evidence="4" id="KW-1185">Reference proteome</keyword>
<evidence type="ECO:0000313" key="3">
    <source>
        <dbReference type="EMBL" id="KAG2223599.1"/>
    </source>
</evidence>
<dbReference type="AlphaFoldDB" id="A0A8H7VQS2"/>
<proteinExistence type="predicted"/>
<feature type="compositionally biased region" description="Low complexity" evidence="1">
    <location>
        <begin position="70"/>
        <end position="80"/>
    </location>
</feature>
<sequence>MADQEKKTSVGKSEISSLEESFPSQDATSPTAANDSSQHTDSNDATPAKLSTSSPQQQQTANSVDVEYPQKQSSQEQEQQTALNEPKLSEPVRTLKEAFPETDVEVIEAILATQGNSVERSFEALLGMSDPNYKPEEQPRSQQHGLINVNDDTPTPDMPPRPTSDRETTTQAPYGYWQQTQQPQEPRSVEEQMRMDEEFARQLALQDERSRVQQYRQQQQQQQQEDDQPLFNFQEDLPIIKERVIEAGNVAKKKVMDLYNQFKASREGAVGSPNQGASSQMPTTTNAQYRGLPSDEGDDLLAGDVSALRLSDNDVYAQTTRPTSGQQRGGVIHVNPALGGQNQNVHVDQQIRADEELARRLAQEDQFWESSRENSTPPQMPPRRSTPSTSPIAGNEELEGESVTLTAPPSAQSPATKKSEERTEERRSYVIQDEDDSDEDDLVDVDADDLQKK</sequence>
<dbReference type="EMBL" id="JAEPRB010000058">
    <property type="protein sequence ID" value="KAG2223599.1"/>
    <property type="molecule type" value="Genomic_DNA"/>
</dbReference>
<reference evidence="3 4" key="1">
    <citation type="submission" date="2020-12" db="EMBL/GenBank/DDBJ databases">
        <title>Metabolic potential, ecology and presence of endohyphal bacteria is reflected in genomic diversity of Mucoromycotina.</title>
        <authorList>
            <person name="Muszewska A."/>
            <person name="Okrasinska A."/>
            <person name="Steczkiewicz K."/>
            <person name="Drgas O."/>
            <person name="Orlowska M."/>
            <person name="Perlinska-Lenart U."/>
            <person name="Aleksandrzak-Piekarczyk T."/>
            <person name="Szatraj K."/>
            <person name="Zielenkiewicz U."/>
            <person name="Pilsyk S."/>
            <person name="Malc E."/>
            <person name="Mieczkowski P."/>
            <person name="Kruszewska J.S."/>
            <person name="Biernat P."/>
            <person name="Pawlowska J."/>
        </authorList>
    </citation>
    <scope>NUCLEOTIDE SEQUENCE [LARGE SCALE GENOMIC DNA]</scope>
    <source>
        <strain evidence="3 4">CBS 142.35</strain>
    </source>
</reference>
<feature type="compositionally biased region" description="Polar residues" evidence="1">
    <location>
        <begin position="272"/>
        <end position="288"/>
    </location>
</feature>
<dbReference type="PANTHER" id="PTHR16461:SF5">
    <property type="entry name" value="TOLL-INTERACTING PROTEIN"/>
    <property type="match status" value="1"/>
</dbReference>
<comment type="caution">
    <text evidence="3">The sequence shown here is derived from an EMBL/GenBank/DDBJ whole genome shotgun (WGS) entry which is preliminary data.</text>
</comment>
<dbReference type="SMART" id="SM00546">
    <property type="entry name" value="CUE"/>
    <property type="match status" value="1"/>
</dbReference>
<feature type="compositionally biased region" description="Low complexity" evidence="1">
    <location>
        <begin position="213"/>
        <end position="223"/>
    </location>
</feature>
<feature type="compositionally biased region" description="Low complexity" evidence="1">
    <location>
        <begin position="382"/>
        <end position="391"/>
    </location>
</feature>
<feature type="region of interest" description="Disordered" evidence="1">
    <location>
        <begin position="127"/>
        <end position="232"/>
    </location>
</feature>
<dbReference type="PANTHER" id="PTHR16461">
    <property type="entry name" value="TOLL-INTERACTING PROTEIN"/>
    <property type="match status" value="1"/>
</dbReference>
<feature type="compositionally biased region" description="Basic and acidic residues" evidence="1">
    <location>
        <begin position="87"/>
        <end position="96"/>
    </location>
</feature>
<dbReference type="PROSITE" id="PS51140">
    <property type="entry name" value="CUE"/>
    <property type="match status" value="1"/>
</dbReference>
<dbReference type="OrthoDB" id="9942608at2759"/>
<feature type="non-terminal residue" evidence="3">
    <location>
        <position position="1"/>
    </location>
</feature>
<feature type="compositionally biased region" description="Acidic residues" evidence="1">
    <location>
        <begin position="432"/>
        <end position="453"/>
    </location>
</feature>
<evidence type="ECO:0000256" key="1">
    <source>
        <dbReference type="SAM" id="MobiDB-lite"/>
    </source>
</evidence>
<dbReference type="FunFam" id="1.10.8.10:FF:000064">
    <property type="entry name" value="Similar to CUE domain-containing protein"/>
    <property type="match status" value="1"/>
</dbReference>
<organism evidence="3 4">
    <name type="scientific">Circinella minor</name>
    <dbReference type="NCBI Taxonomy" id="1195481"/>
    <lineage>
        <taxon>Eukaryota</taxon>
        <taxon>Fungi</taxon>
        <taxon>Fungi incertae sedis</taxon>
        <taxon>Mucoromycota</taxon>
        <taxon>Mucoromycotina</taxon>
        <taxon>Mucoromycetes</taxon>
        <taxon>Mucorales</taxon>
        <taxon>Lichtheimiaceae</taxon>
        <taxon>Circinella</taxon>
    </lineage>
</organism>
<dbReference type="InterPro" id="IPR009060">
    <property type="entry name" value="UBA-like_sf"/>
</dbReference>
<evidence type="ECO:0000259" key="2">
    <source>
        <dbReference type="PROSITE" id="PS51140"/>
    </source>
</evidence>
<feature type="compositionally biased region" description="Polar residues" evidence="1">
    <location>
        <begin position="403"/>
        <end position="415"/>
    </location>
</feature>
<dbReference type="Gene3D" id="1.10.8.10">
    <property type="entry name" value="DNA helicase RuvA subunit, C-terminal domain"/>
    <property type="match status" value="1"/>
</dbReference>
<feature type="compositionally biased region" description="Basic and acidic residues" evidence="1">
    <location>
        <begin position="349"/>
        <end position="363"/>
    </location>
</feature>
<feature type="compositionally biased region" description="Polar residues" evidence="1">
    <location>
        <begin position="10"/>
        <end position="63"/>
    </location>
</feature>
<feature type="compositionally biased region" description="Basic and acidic residues" evidence="1">
    <location>
        <begin position="187"/>
        <end position="211"/>
    </location>
</feature>
<dbReference type="Pfam" id="PF02845">
    <property type="entry name" value="CUE"/>
    <property type="match status" value="1"/>
</dbReference>
<feature type="region of interest" description="Disordered" evidence="1">
    <location>
        <begin position="267"/>
        <end position="453"/>
    </location>
</feature>
<gene>
    <name evidence="3" type="ORF">INT45_001681</name>
</gene>
<dbReference type="Proteomes" id="UP000646827">
    <property type="component" value="Unassembled WGS sequence"/>
</dbReference>
<dbReference type="SUPFAM" id="SSF46934">
    <property type="entry name" value="UBA-like"/>
    <property type="match status" value="1"/>
</dbReference>
<feature type="compositionally biased region" description="Polar residues" evidence="1">
    <location>
        <begin position="169"/>
        <end position="185"/>
    </location>
</feature>
<evidence type="ECO:0000313" key="4">
    <source>
        <dbReference type="Proteomes" id="UP000646827"/>
    </source>
</evidence>
<dbReference type="GO" id="GO:0006511">
    <property type="term" value="P:ubiquitin-dependent protein catabolic process"/>
    <property type="evidence" value="ECO:0007669"/>
    <property type="project" value="TreeGrafter"/>
</dbReference>
<dbReference type="InterPro" id="IPR003892">
    <property type="entry name" value="CUE"/>
</dbReference>